<protein>
    <submittedName>
        <fullName evidence="1">Uncharacterized protein</fullName>
    </submittedName>
</protein>
<keyword evidence="2" id="KW-1185">Reference proteome</keyword>
<organism evidence="1 2">
    <name type="scientific">Rhynchosporium graminicola</name>
    <dbReference type="NCBI Taxonomy" id="2792576"/>
    <lineage>
        <taxon>Eukaryota</taxon>
        <taxon>Fungi</taxon>
        <taxon>Dikarya</taxon>
        <taxon>Ascomycota</taxon>
        <taxon>Pezizomycotina</taxon>
        <taxon>Leotiomycetes</taxon>
        <taxon>Helotiales</taxon>
        <taxon>Ploettnerulaceae</taxon>
        <taxon>Rhynchosporium</taxon>
    </lineage>
</organism>
<dbReference type="EMBL" id="FJUW01000001">
    <property type="protein sequence ID" value="CZS88281.1"/>
    <property type="molecule type" value="Genomic_DNA"/>
</dbReference>
<reference evidence="2" key="1">
    <citation type="submission" date="2016-03" db="EMBL/GenBank/DDBJ databases">
        <authorList>
            <person name="Ploux O."/>
        </authorList>
    </citation>
    <scope>NUCLEOTIDE SEQUENCE [LARGE SCALE GENOMIC DNA]</scope>
    <source>
        <strain evidence="2">UK7</strain>
    </source>
</reference>
<accession>A0A1E1JRK2</accession>
<proteinExistence type="predicted"/>
<evidence type="ECO:0000313" key="1">
    <source>
        <dbReference type="EMBL" id="CZS88281.1"/>
    </source>
</evidence>
<name>A0A1E1JRK2_9HELO</name>
<dbReference type="AlphaFoldDB" id="A0A1E1JRK2"/>
<dbReference type="InParanoid" id="A0A1E1JRK2"/>
<gene>
    <name evidence="1" type="ORF">RCO7_14109</name>
</gene>
<evidence type="ECO:0000313" key="2">
    <source>
        <dbReference type="Proteomes" id="UP000178129"/>
    </source>
</evidence>
<comment type="caution">
    <text evidence="1">The sequence shown here is derived from an EMBL/GenBank/DDBJ whole genome shotgun (WGS) entry which is preliminary data.</text>
</comment>
<dbReference type="Proteomes" id="UP000178129">
    <property type="component" value="Unassembled WGS sequence"/>
</dbReference>
<sequence>MPFFYSKPFGGRRAGGTMRADRHGIHRPVFRFRFCGLNCFR</sequence>